<proteinExistence type="predicted"/>
<protein>
    <recommendedName>
        <fullName evidence="4">Fungal N-terminal domain-containing protein</fullName>
    </recommendedName>
</protein>
<evidence type="ECO:0000256" key="1">
    <source>
        <dbReference type="SAM" id="MobiDB-lite"/>
    </source>
</evidence>
<keyword evidence="3" id="KW-1185">Reference proteome</keyword>
<sequence>MEVASGVFAVVSLGIQLAESVQKIRKVLRGVKEAPEELQRLIAKIDMLHRIFNRVNTLIEQQRDMPSHHGLIPLFEVALQACARSVNRLESELARVQGSSDDGRKALEDRPKKSMRKHHALRAVLRKETVDDLCSVIDESLREMSLVLHLNSTELILGNHAILQTIERHEHTIQALITGSTAESSTSEDGQQTLVVQTQKT</sequence>
<accession>A0AA43QVW8</accession>
<feature type="region of interest" description="Disordered" evidence="1">
    <location>
        <begin position="180"/>
        <end position="201"/>
    </location>
</feature>
<evidence type="ECO:0000313" key="2">
    <source>
        <dbReference type="EMBL" id="MDI1492669.1"/>
    </source>
</evidence>
<dbReference type="EMBL" id="JAPUFD010000020">
    <property type="protein sequence ID" value="MDI1492669.1"/>
    <property type="molecule type" value="Genomic_DNA"/>
</dbReference>
<dbReference type="AlphaFoldDB" id="A0AA43QVW8"/>
<feature type="region of interest" description="Disordered" evidence="1">
    <location>
        <begin position="95"/>
        <end position="115"/>
    </location>
</feature>
<dbReference type="Proteomes" id="UP001161017">
    <property type="component" value="Unassembled WGS sequence"/>
</dbReference>
<organism evidence="2 3">
    <name type="scientific">Ramalina farinacea</name>
    <dbReference type="NCBI Taxonomy" id="258253"/>
    <lineage>
        <taxon>Eukaryota</taxon>
        <taxon>Fungi</taxon>
        <taxon>Dikarya</taxon>
        <taxon>Ascomycota</taxon>
        <taxon>Pezizomycotina</taxon>
        <taxon>Lecanoromycetes</taxon>
        <taxon>OSLEUM clade</taxon>
        <taxon>Lecanoromycetidae</taxon>
        <taxon>Lecanorales</taxon>
        <taxon>Lecanorineae</taxon>
        <taxon>Ramalinaceae</taxon>
        <taxon>Ramalina</taxon>
    </lineage>
</organism>
<comment type="caution">
    <text evidence="2">The sequence shown here is derived from an EMBL/GenBank/DDBJ whole genome shotgun (WGS) entry which is preliminary data.</text>
</comment>
<feature type="compositionally biased region" description="Basic and acidic residues" evidence="1">
    <location>
        <begin position="101"/>
        <end position="112"/>
    </location>
</feature>
<gene>
    <name evidence="2" type="ORF">OHK93_004451</name>
</gene>
<evidence type="ECO:0000313" key="3">
    <source>
        <dbReference type="Proteomes" id="UP001161017"/>
    </source>
</evidence>
<evidence type="ECO:0008006" key="4">
    <source>
        <dbReference type="Google" id="ProtNLM"/>
    </source>
</evidence>
<reference evidence="2" key="1">
    <citation type="journal article" date="2023" name="Genome Biol. Evol.">
        <title>First Whole Genome Sequence and Flow Cytometry Genome Size Data for the Lichen-Forming Fungus Ramalina farinacea (Ascomycota).</title>
        <authorList>
            <person name="Llewellyn T."/>
            <person name="Mian S."/>
            <person name="Hill R."/>
            <person name="Leitch I.J."/>
            <person name="Gaya E."/>
        </authorList>
    </citation>
    <scope>NUCLEOTIDE SEQUENCE</scope>
    <source>
        <strain evidence="2">LIQ254RAFAR</strain>
    </source>
</reference>
<name>A0AA43QVW8_9LECA</name>